<dbReference type="AlphaFoldDB" id="A0A836D0F0"/>
<evidence type="ECO:0000313" key="3">
    <source>
        <dbReference type="Proteomes" id="UP000664991"/>
    </source>
</evidence>
<accession>A0A836D0F0</accession>
<dbReference type="Proteomes" id="UP000664991">
    <property type="component" value="Unassembled WGS sequence"/>
</dbReference>
<feature type="compositionally biased region" description="Pro residues" evidence="1">
    <location>
        <begin position="85"/>
        <end position="94"/>
    </location>
</feature>
<organism evidence="2 3">
    <name type="scientific">Ovis aries</name>
    <name type="common">Sheep</name>
    <dbReference type="NCBI Taxonomy" id="9940"/>
    <lineage>
        <taxon>Eukaryota</taxon>
        <taxon>Metazoa</taxon>
        <taxon>Chordata</taxon>
        <taxon>Craniata</taxon>
        <taxon>Vertebrata</taxon>
        <taxon>Euteleostomi</taxon>
        <taxon>Mammalia</taxon>
        <taxon>Eutheria</taxon>
        <taxon>Laurasiatheria</taxon>
        <taxon>Artiodactyla</taxon>
        <taxon>Ruminantia</taxon>
        <taxon>Pecora</taxon>
        <taxon>Bovidae</taxon>
        <taxon>Caprinae</taxon>
        <taxon>Ovis</taxon>
    </lineage>
</organism>
<feature type="region of interest" description="Disordered" evidence="1">
    <location>
        <begin position="28"/>
        <end position="94"/>
    </location>
</feature>
<evidence type="ECO:0000256" key="1">
    <source>
        <dbReference type="SAM" id="MobiDB-lite"/>
    </source>
</evidence>
<proteinExistence type="predicted"/>
<feature type="non-terminal residue" evidence="2">
    <location>
        <position position="94"/>
    </location>
</feature>
<dbReference type="EMBL" id="JAEMGP010000013">
    <property type="protein sequence ID" value="KAG5201991.1"/>
    <property type="molecule type" value="Genomic_DNA"/>
</dbReference>
<gene>
    <name evidence="2" type="ORF">JEQ12_004754</name>
</gene>
<evidence type="ECO:0000313" key="2">
    <source>
        <dbReference type="EMBL" id="KAG5201991.1"/>
    </source>
</evidence>
<reference evidence="2 3" key="1">
    <citation type="submission" date="2020-12" db="EMBL/GenBank/DDBJ databases">
        <title>De novo assembly of Tibetan sheep genome.</title>
        <authorList>
            <person name="Li X."/>
        </authorList>
    </citation>
    <scope>NUCLEOTIDE SEQUENCE [LARGE SCALE GENOMIC DNA]</scope>
    <source>
        <tissue evidence="2">Heart</tissue>
    </source>
</reference>
<name>A0A836D0F0_SHEEP</name>
<comment type="caution">
    <text evidence="2">The sequence shown here is derived from an EMBL/GenBank/DDBJ whole genome shotgun (WGS) entry which is preliminary data.</text>
</comment>
<sequence length="94" mass="10313">LGVPFRSHPEVVAVCDIRVFITAPLYKGNERAGPTLTPRSNHSVRQQTQSGDAVLETMTHGILRPRSWRPPGDRKRQSRETAGPPQIPAPPGVL</sequence>
<feature type="compositionally biased region" description="Polar residues" evidence="1">
    <location>
        <begin position="37"/>
        <end position="51"/>
    </location>
</feature>
<protein>
    <submittedName>
        <fullName evidence="2">Uncharacterized protein</fullName>
    </submittedName>
</protein>